<keyword evidence="4 11" id="KW-0732">Signal</keyword>
<keyword evidence="14" id="KW-1185">Reference proteome</keyword>
<evidence type="ECO:0000256" key="2">
    <source>
        <dbReference type="ARBA" id="ARBA00022676"/>
    </source>
</evidence>
<dbReference type="GO" id="GO:0005788">
    <property type="term" value="C:endoplasmic reticulum lumen"/>
    <property type="evidence" value="ECO:0007669"/>
    <property type="project" value="TreeGrafter"/>
</dbReference>
<dbReference type="PANTHER" id="PTHR20961">
    <property type="entry name" value="GLYCOSYLTRANSFERASE"/>
    <property type="match status" value="1"/>
</dbReference>
<dbReference type="RefSeq" id="XP_002488357.1">
    <property type="nucleotide sequence ID" value="XM_002488312.1"/>
</dbReference>
<accession>B8MU97</accession>
<proteinExistence type="predicted"/>
<organism evidence="13 14">
    <name type="scientific">Talaromyces stipitatus (strain ATCC 10500 / CBS 375.48 / QM 6759 / NRRL 1006)</name>
    <name type="common">Penicillium stipitatum</name>
    <dbReference type="NCBI Taxonomy" id="441959"/>
    <lineage>
        <taxon>Eukaryota</taxon>
        <taxon>Fungi</taxon>
        <taxon>Dikarya</taxon>
        <taxon>Ascomycota</taxon>
        <taxon>Pezizomycotina</taxon>
        <taxon>Eurotiomycetes</taxon>
        <taxon>Eurotiomycetidae</taxon>
        <taxon>Eurotiales</taxon>
        <taxon>Trichocomaceae</taxon>
        <taxon>Talaromyces</taxon>
        <taxon>Talaromyces sect. Talaromyces</taxon>
    </lineage>
</organism>
<evidence type="ECO:0000256" key="10">
    <source>
        <dbReference type="ARBA" id="ARBA00049432"/>
    </source>
</evidence>
<dbReference type="OrthoDB" id="529273at2759"/>
<evidence type="ECO:0000256" key="11">
    <source>
        <dbReference type="SAM" id="SignalP"/>
    </source>
</evidence>
<gene>
    <name evidence="13" type="ORF">TSTA_107920</name>
</gene>
<feature type="signal peptide" evidence="11">
    <location>
        <begin position="1"/>
        <end position="15"/>
    </location>
</feature>
<keyword evidence="6" id="KW-0325">Glycoprotein</keyword>
<dbReference type="PANTHER" id="PTHR20961:SF148">
    <property type="entry name" value="EGF DOMAIN-SPECIFIC O-LINKED N-ACETYLGLUCOSAMINE TRANSFERASE"/>
    <property type="match status" value="1"/>
</dbReference>
<feature type="domain" description="Glycosyltransferase 61 catalytic" evidence="12">
    <location>
        <begin position="241"/>
        <end position="394"/>
    </location>
</feature>
<keyword evidence="2" id="KW-0328">Glycosyltransferase</keyword>
<dbReference type="OMA" id="NTNYANE"/>
<evidence type="ECO:0000256" key="5">
    <source>
        <dbReference type="ARBA" id="ARBA00022824"/>
    </source>
</evidence>
<dbReference type="AlphaFoldDB" id="B8MU97"/>
<dbReference type="VEuPathDB" id="FungiDB:TSTA_107920"/>
<evidence type="ECO:0000256" key="4">
    <source>
        <dbReference type="ARBA" id="ARBA00022729"/>
    </source>
</evidence>
<name>B8MU97_TALSN</name>
<evidence type="ECO:0000313" key="14">
    <source>
        <dbReference type="Proteomes" id="UP000001745"/>
    </source>
</evidence>
<evidence type="ECO:0000256" key="9">
    <source>
        <dbReference type="ARBA" id="ARBA00048317"/>
    </source>
</evidence>
<evidence type="ECO:0000256" key="8">
    <source>
        <dbReference type="ARBA" id="ARBA00042574"/>
    </source>
</evidence>
<reference evidence="14" key="1">
    <citation type="journal article" date="2015" name="Genome Announc.">
        <title>Genome sequence of the AIDS-associated pathogen Penicillium marneffei (ATCC18224) and its near taxonomic relative Talaromyces stipitatus (ATCC10500).</title>
        <authorList>
            <person name="Nierman W.C."/>
            <person name="Fedorova-Abrams N.D."/>
            <person name="Andrianopoulos A."/>
        </authorList>
    </citation>
    <scope>NUCLEOTIDE SEQUENCE [LARGE SCALE GENOMIC DNA]</scope>
    <source>
        <strain evidence="14">ATCC 10500 / CBS 375.48 / QM 6759 / NRRL 1006</strain>
    </source>
</reference>
<dbReference type="Pfam" id="PF04577">
    <property type="entry name" value="Glyco_transf_61"/>
    <property type="match status" value="1"/>
</dbReference>
<protein>
    <recommendedName>
        <fullName evidence="7">EGF domain-specific O-linked N-acetylglucosamine transferase</fullName>
        <ecNumber evidence="1">2.4.1.255</ecNumber>
    </recommendedName>
    <alternativeName>
        <fullName evidence="8">Extracellular O-linked N-acetylglucosamine transferase</fullName>
    </alternativeName>
</protein>
<evidence type="ECO:0000256" key="7">
    <source>
        <dbReference type="ARBA" id="ARBA00040944"/>
    </source>
</evidence>
<keyword evidence="5" id="KW-0256">Endoplasmic reticulum</keyword>
<dbReference type="STRING" id="441959.B8MU97"/>
<dbReference type="Proteomes" id="UP000001745">
    <property type="component" value="Unassembled WGS sequence"/>
</dbReference>
<feature type="chain" id="PRO_5012113037" description="EGF domain-specific O-linked N-acetylglucosamine transferase" evidence="11">
    <location>
        <begin position="16"/>
        <end position="461"/>
    </location>
</feature>
<evidence type="ECO:0000256" key="3">
    <source>
        <dbReference type="ARBA" id="ARBA00022679"/>
    </source>
</evidence>
<comment type="catalytic activity">
    <reaction evidence="10">
        <text>L-threonyl-[protein] + UDP-N-acetyl-alpha-D-glucosamine = 3-O-(N-acetyl-beta-D-glucosaminyl)-L-threonyl-[protein] + UDP + H(+)</text>
        <dbReference type="Rhea" id="RHEA:48908"/>
        <dbReference type="Rhea" id="RHEA-COMP:11060"/>
        <dbReference type="Rhea" id="RHEA-COMP:12252"/>
        <dbReference type="ChEBI" id="CHEBI:15378"/>
        <dbReference type="ChEBI" id="CHEBI:30013"/>
        <dbReference type="ChEBI" id="CHEBI:57705"/>
        <dbReference type="ChEBI" id="CHEBI:58223"/>
        <dbReference type="ChEBI" id="CHEBI:90840"/>
        <dbReference type="EC" id="2.4.1.255"/>
    </reaction>
</comment>
<dbReference type="EMBL" id="EQ962661">
    <property type="protein sequence ID" value="EED11601.1"/>
    <property type="molecule type" value="Genomic_DNA"/>
</dbReference>
<dbReference type="InterPro" id="IPR049625">
    <property type="entry name" value="Glyco_transf_61_cat"/>
</dbReference>
<evidence type="ECO:0000259" key="12">
    <source>
        <dbReference type="Pfam" id="PF04577"/>
    </source>
</evidence>
<comment type="catalytic activity">
    <reaction evidence="9">
        <text>L-seryl-[protein] + UDP-N-acetyl-alpha-D-glucosamine = 3-O-(N-acetyl-beta-D-glucosaminyl)-L-seryl-[protein] + UDP + H(+)</text>
        <dbReference type="Rhea" id="RHEA:48904"/>
        <dbReference type="Rhea" id="RHEA-COMP:9863"/>
        <dbReference type="Rhea" id="RHEA-COMP:12251"/>
        <dbReference type="ChEBI" id="CHEBI:15378"/>
        <dbReference type="ChEBI" id="CHEBI:29999"/>
        <dbReference type="ChEBI" id="CHEBI:57705"/>
        <dbReference type="ChEBI" id="CHEBI:58223"/>
        <dbReference type="ChEBI" id="CHEBI:90838"/>
        <dbReference type="EC" id="2.4.1.255"/>
    </reaction>
</comment>
<evidence type="ECO:0000313" key="13">
    <source>
        <dbReference type="EMBL" id="EED11601.1"/>
    </source>
</evidence>
<dbReference type="PhylomeDB" id="B8MU97"/>
<keyword evidence="3" id="KW-0808">Transferase</keyword>
<dbReference type="EC" id="2.4.1.255" evidence="1"/>
<evidence type="ECO:0000256" key="1">
    <source>
        <dbReference type="ARBA" id="ARBA00011970"/>
    </source>
</evidence>
<dbReference type="GO" id="GO:0097363">
    <property type="term" value="F:protein O-acetylglucosaminyltransferase activity"/>
    <property type="evidence" value="ECO:0007669"/>
    <property type="project" value="UniProtKB-EC"/>
</dbReference>
<dbReference type="GeneID" id="8106840"/>
<dbReference type="InterPro" id="IPR007657">
    <property type="entry name" value="Glycosyltransferase_61"/>
</dbReference>
<dbReference type="eggNOG" id="KOG4698">
    <property type="taxonomic scope" value="Eukaryota"/>
</dbReference>
<sequence>MVLINLLSLTAIAVAIIIRSVGYEPLIVEEIRDTSLLSEYHYMGAPSSYCADRYTQHYLENFQNTATEYCSPGSTSGVTCFHSQTHPNKEQVDSFCIGRSAAFNLESRKFHLNCNLRDLNEDEVARGIPHFTRFPVYWYHTGPRVIFEAFIHFDAEYHFTTQERQTYTILVKREGSTNPWHSLVEIFSMTLTIDILQMTPDGTGSRLFSEGDFEYTQVIILDSQGDGPYFDLWGLFSKKPIKRIHEITDWSTITPTNIIIPLAGSSNPLWQGDWGNDSCQQSDLLEVFSRRIVDFYRTQIGATENTFDIQAAQDSSTILLTYIDRQQKRRLIDHEEYLREVQERFPYVKVQIVDFSSIPFKEQIRIAQRTDILVGVHGVELSHAIFLKPQSVVVEILPSSCNLTMFQHLSRLRGHTYYSTHGAEVEFDLVRRGWDLKDVSMSKGRFLKTLKMAIEGLSDAV</sequence>
<evidence type="ECO:0000256" key="6">
    <source>
        <dbReference type="ARBA" id="ARBA00023180"/>
    </source>
</evidence>
<dbReference type="HOGENOM" id="CLU_030112_1_0_1"/>
<dbReference type="InParanoid" id="B8MU97"/>